<evidence type="ECO:0000313" key="4">
    <source>
        <dbReference type="EMBL" id="AJG19030.1"/>
    </source>
</evidence>
<dbReference type="SUPFAM" id="SSF46785">
    <property type="entry name" value="Winged helix' DNA-binding domain"/>
    <property type="match status" value="1"/>
</dbReference>
<evidence type="ECO:0000256" key="2">
    <source>
        <dbReference type="SAM" id="MobiDB-lite"/>
    </source>
</evidence>
<feature type="domain" description="FtsK gamma" evidence="3">
    <location>
        <begin position="227"/>
        <end position="292"/>
    </location>
</feature>
<dbReference type="InterPro" id="IPR050206">
    <property type="entry name" value="FtsK/SpoIIIE/SftA"/>
</dbReference>
<feature type="region of interest" description="Disordered" evidence="2">
    <location>
        <begin position="186"/>
        <end position="205"/>
    </location>
</feature>
<dbReference type="PANTHER" id="PTHR22683">
    <property type="entry name" value="SPORULATION PROTEIN RELATED"/>
    <property type="match status" value="1"/>
</dbReference>
<accession>A0A0C4Y7N5</accession>
<dbReference type="InterPro" id="IPR023200">
    <property type="entry name" value="RMF_sf"/>
</dbReference>
<reference evidence="4 5" key="1">
    <citation type="journal article" date="2015" name="Genome Announc.">
        <title>Complete Genome Sequence of Cupriavidus basilensis 4G11, Isolated from the Oak Ridge Field Research Center Site.</title>
        <authorList>
            <person name="Ray J."/>
            <person name="Waters R.J."/>
            <person name="Skerker J.M."/>
            <person name="Kuehl J.V."/>
            <person name="Price M.N."/>
            <person name="Huang J."/>
            <person name="Chakraborty R."/>
            <person name="Arkin A.P."/>
            <person name="Deutschbauer A."/>
        </authorList>
    </citation>
    <scope>NUCLEOTIDE SEQUENCE [LARGE SCALE GENOMIC DNA]</scope>
    <source>
        <strain evidence="4">4G11</strain>
    </source>
</reference>
<dbReference type="SMART" id="SM00843">
    <property type="entry name" value="Ftsk_gamma"/>
    <property type="match status" value="1"/>
</dbReference>
<keyword evidence="4" id="KW-0131">Cell cycle</keyword>
<organism evidence="4 5">
    <name type="scientific">Cupriavidus basilensis</name>
    <dbReference type="NCBI Taxonomy" id="68895"/>
    <lineage>
        <taxon>Bacteria</taxon>
        <taxon>Pseudomonadati</taxon>
        <taxon>Pseudomonadota</taxon>
        <taxon>Betaproteobacteria</taxon>
        <taxon>Burkholderiales</taxon>
        <taxon>Burkholderiaceae</taxon>
        <taxon>Cupriavidus</taxon>
    </lineage>
</organism>
<dbReference type="KEGG" id="cbw:RR42_m1633"/>
<dbReference type="Gene3D" id="1.10.10.10">
    <property type="entry name" value="Winged helix-like DNA-binding domain superfamily/Winged helix DNA-binding domain"/>
    <property type="match status" value="1"/>
</dbReference>
<name>A0A0C4Y7N5_9BURK</name>
<dbReference type="InterPro" id="IPR018541">
    <property type="entry name" value="Ftsk_gamma"/>
</dbReference>
<evidence type="ECO:0000313" key="5">
    <source>
        <dbReference type="Proteomes" id="UP000031843"/>
    </source>
</evidence>
<dbReference type="EMBL" id="CP010536">
    <property type="protein sequence ID" value="AJG19030.1"/>
    <property type="molecule type" value="Genomic_DNA"/>
</dbReference>
<dbReference type="Gene3D" id="1.10.10.620">
    <property type="entry name" value="ribosome modulation factor like domain"/>
    <property type="match status" value="1"/>
</dbReference>
<dbReference type="Proteomes" id="UP000031843">
    <property type="component" value="Chromosome main"/>
</dbReference>
<dbReference type="InterPro" id="IPR036388">
    <property type="entry name" value="WH-like_DNA-bd_sf"/>
</dbReference>
<dbReference type="Pfam" id="PF09397">
    <property type="entry name" value="FtsK_gamma"/>
    <property type="match status" value="1"/>
</dbReference>
<dbReference type="STRING" id="68895.RR42_m1633"/>
<dbReference type="OrthoDB" id="8912946at2"/>
<dbReference type="RefSeq" id="WP_043345512.1">
    <property type="nucleotide sequence ID" value="NZ_CP010536.1"/>
</dbReference>
<dbReference type="InterPro" id="IPR036390">
    <property type="entry name" value="WH_DNA-bd_sf"/>
</dbReference>
<dbReference type="AlphaFoldDB" id="A0A0C4Y7N5"/>
<gene>
    <name evidence="4" type="ORF">RR42_m1633</name>
</gene>
<comment type="subcellular location">
    <subcellularLocation>
        <location evidence="1">Cell membrane</location>
    </subcellularLocation>
</comment>
<evidence type="ECO:0000256" key="1">
    <source>
        <dbReference type="ARBA" id="ARBA00004236"/>
    </source>
</evidence>
<keyword evidence="4" id="KW-0132">Cell division</keyword>
<keyword evidence="5" id="KW-1185">Reference proteome</keyword>
<dbReference type="PANTHER" id="PTHR22683:SF41">
    <property type="entry name" value="DNA TRANSLOCASE FTSK"/>
    <property type="match status" value="1"/>
</dbReference>
<evidence type="ECO:0000259" key="3">
    <source>
        <dbReference type="SMART" id="SM00843"/>
    </source>
</evidence>
<dbReference type="GO" id="GO:0051301">
    <property type="term" value="P:cell division"/>
    <property type="evidence" value="ECO:0007669"/>
    <property type="project" value="UniProtKB-KW"/>
</dbReference>
<sequence>MNQSPEFKNTLNMTAGTLGKDLLSALVLELKMMPDTWVKLSQKKQDDILDRLRNRVDSSVKMAVHLIASNGRTVVVGDLDKVTFKGGAQATIKIGKSAPNLHGLVDAEGQAVMLVLSGDEEFTTGMEEVRGEADQRAFDLGKEYTDGDGDGMPAGDAAADDDNVVDAEYTETPLVIEQQPLQEELEAAHEAGHKAASEGKPESDCPKLAGSLCIAWVKGWKRWHEEQAGADPLYDQVVALVVEKQRVSVSLVQRHFKIGYNRAARLIEQMEADGVVSSVDLEGNRNVLKSTEETE</sequence>
<proteinExistence type="predicted"/>
<protein>
    <submittedName>
        <fullName evidence="4">Cell division protein FtsK</fullName>
    </submittedName>
</protein>